<dbReference type="InterPro" id="IPR007887">
    <property type="entry name" value="MecA_N"/>
</dbReference>
<evidence type="ECO:0000259" key="6">
    <source>
        <dbReference type="Pfam" id="PF03717"/>
    </source>
</evidence>
<dbReference type="PANTHER" id="PTHR30627:SF25">
    <property type="entry name" value="PENICILLIN-BINDING PROTEIN 3"/>
    <property type="match status" value="1"/>
</dbReference>
<accession>A0A841YET8</accession>
<dbReference type="PANTHER" id="PTHR30627">
    <property type="entry name" value="PEPTIDOGLYCAN D,D-TRANSPEPTIDASE"/>
    <property type="match status" value="1"/>
</dbReference>
<keyword evidence="4" id="KW-1133">Transmembrane helix</keyword>
<dbReference type="Proteomes" id="UP000571128">
    <property type="component" value="Unassembled WGS sequence"/>
</dbReference>
<keyword evidence="3 4" id="KW-0472">Membrane</keyword>
<gene>
    <name evidence="8" type="ORF">HB844_07185</name>
</gene>
<dbReference type="SUPFAM" id="SSF56519">
    <property type="entry name" value="Penicillin binding protein dimerisation domain"/>
    <property type="match status" value="1"/>
</dbReference>
<dbReference type="Pfam" id="PF03717">
    <property type="entry name" value="PBP_dimer"/>
    <property type="match status" value="1"/>
</dbReference>
<evidence type="ECO:0000313" key="9">
    <source>
        <dbReference type="Proteomes" id="UP000571128"/>
    </source>
</evidence>
<organism evidence="8 9">
    <name type="scientific">Listeria fleischmannii</name>
    <dbReference type="NCBI Taxonomy" id="1069827"/>
    <lineage>
        <taxon>Bacteria</taxon>
        <taxon>Bacillati</taxon>
        <taxon>Bacillota</taxon>
        <taxon>Bacilli</taxon>
        <taxon>Bacillales</taxon>
        <taxon>Listeriaceae</taxon>
        <taxon>Listeria</taxon>
    </lineage>
</organism>
<dbReference type="GO" id="GO:0046677">
    <property type="term" value="P:response to antibiotic"/>
    <property type="evidence" value="ECO:0007669"/>
    <property type="project" value="InterPro"/>
</dbReference>
<dbReference type="Pfam" id="PF00905">
    <property type="entry name" value="Transpeptidase"/>
    <property type="match status" value="1"/>
</dbReference>
<dbReference type="InterPro" id="IPR001460">
    <property type="entry name" value="PCN-bd_Tpept"/>
</dbReference>
<sequence>MKQNKKKWWIIGISALIIVLIAGGVTFFVLNKSADKQAKNAAEEFTNQLAAQKYTQLGDQVTSKSLKDLGFTKKEMEEKYETIFNGLGVKNIKVSNLNVTPGENSHSYQLTYDLNMQTSLGKLKTQNYKSTISKEDDAWKVDWLPALIFPGMVKDDKVRLLTDEAKRGDIVDRNQKKLATIGNFNEAGIVPEKLGEGDEKTKNIMAISQKLDVPAEDINHALEQKWVQADSFVPIKTILTGDLKESPGLTYAQKELRTYPLNQATAHLIGYVGEVSAEDIEKNPKLNVGDIIGKTGLERYFDKKLRGKNGGEIKIINDRTKEESSLQKVAKKDGETVQLTIDAAVQKKAFDSLGSEAGAVTMINPQNGDLLALVSTPSYNANQMAAGISASDYKKYSEDKRTPFLARYATRYAPGSTFKTITAGIGLDLGVTKPDKIRHIDGLKWQKDSSWGNYFVTRVHDKPTVNMTDALVYSDNIYFAQEGLEIGKDRLTAGLKKFDFNQEFNLPFSMEPAQISNDGLNTDILLADTSYGQGELLMSPVQQAVAYTAIANGGKMVYPKLAAGEKQLAAKQAIKAESANLVKDALVKTVSDPAGTAHKLASDHRIAAKTGTAELKQKQGEDGLENGFLYAFDADNPNYLMLGMIENVKGRGGSSLVIEKLKPVIDSMY</sequence>
<dbReference type="AlphaFoldDB" id="A0A841YET8"/>
<evidence type="ECO:0000256" key="2">
    <source>
        <dbReference type="ARBA" id="ARBA00007171"/>
    </source>
</evidence>
<comment type="caution">
    <text evidence="8">The sequence shown here is derived from an EMBL/GenBank/DDBJ whole genome shotgun (WGS) entry which is preliminary data.</text>
</comment>
<dbReference type="Pfam" id="PF05223">
    <property type="entry name" value="MecA_N"/>
    <property type="match status" value="1"/>
</dbReference>
<comment type="subcellular location">
    <subcellularLocation>
        <location evidence="1">Membrane</location>
    </subcellularLocation>
</comment>
<feature type="domain" description="NTF2-like N-terminal transpeptidase" evidence="7">
    <location>
        <begin position="38"/>
        <end position="156"/>
    </location>
</feature>
<feature type="transmembrane region" description="Helical" evidence="4">
    <location>
        <begin position="7"/>
        <end position="30"/>
    </location>
</feature>
<evidence type="ECO:0000259" key="5">
    <source>
        <dbReference type="Pfam" id="PF00905"/>
    </source>
</evidence>
<evidence type="ECO:0000256" key="3">
    <source>
        <dbReference type="ARBA" id="ARBA00023136"/>
    </source>
</evidence>
<dbReference type="InterPro" id="IPR050515">
    <property type="entry name" value="Beta-lactam/transpept"/>
</dbReference>
<dbReference type="InterPro" id="IPR005311">
    <property type="entry name" value="PBP_dimer"/>
</dbReference>
<dbReference type="RefSeq" id="WP_115095918.1">
    <property type="nucleotide sequence ID" value="NZ_JAARPY010000006.1"/>
</dbReference>
<dbReference type="Gene3D" id="3.40.710.10">
    <property type="entry name" value="DD-peptidase/beta-lactamase superfamily"/>
    <property type="match status" value="1"/>
</dbReference>
<dbReference type="Gene3D" id="3.90.1310.10">
    <property type="entry name" value="Penicillin-binding protein 2a (Domain 2)"/>
    <property type="match status" value="1"/>
</dbReference>
<dbReference type="GO" id="GO:0071972">
    <property type="term" value="F:peptidoglycan L,D-transpeptidase activity"/>
    <property type="evidence" value="ECO:0007669"/>
    <property type="project" value="TreeGrafter"/>
</dbReference>
<dbReference type="GO" id="GO:0008658">
    <property type="term" value="F:penicillin binding"/>
    <property type="evidence" value="ECO:0007669"/>
    <property type="project" value="InterPro"/>
</dbReference>
<reference evidence="8 9" key="1">
    <citation type="submission" date="2020-03" db="EMBL/GenBank/DDBJ databases">
        <title>Soil Listeria distribution.</title>
        <authorList>
            <person name="Liao J."/>
            <person name="Wiedmann M."/>
        </authorList>
    </citation>
    <scope>NUCLEOTIDE SEQUENCE [LARGE SCALE GENOMIC DNA]</scope>
    <source>
        <strain evidence="8 9">FSL L7-1645</strain>
    </source>
</reference>
<comment type="similarity">
    <text evidence="2">Belongs to the transpeptidase family.</text>
</comment>
<keyword evidence="4" id="KW-0812">Transmembrane</keyword>
<dbReference type="GO" id="GO:0071555">
    <property type="term" value="P:cell wall organization"/>
    <property type="evidence" value="ECO:0007669"/>
    <property type="project" value="TreeGrafter"/>
</dbReference>
<evidence type="ECO:0000313" key="8">
    <source>
        <dbReference type="EMBL" id="MBC1398648.1"/>
    </source>
</evidence>
<dbReference type="SUPFAM" id="SSF54427">
    <property type="entry name" value="NTF2-like"/>
    <property type="match status" value="1"/>
</dbReference>
<dbReference type="SUPFAM" id="SSF56601">
    <property type="entry name" value="beta-lactamase/transpeptidase-like"/>
    <property type="match status" value="1"/>
</dbReference>
<evidence type="ECO:0000256" key="4">
    <source>
        <dbReference type="SAM" id="Phobius"/>
    </source>
</evidence>
<protein>
    <submittedName>
        <fullName evidence="8">Penicillin-binding transpeptidase domain-containing protein</fullName>
    </submittedName>
</protein>
<name>A0A841YET8_9LIST</name>
<dbReference type="EMBL" id="JAARPY010000006">
    <property type="protein sequence ID" value="MBC1398648.1"/>
    <property type="molecule type" value="Genomic_DNA"/>
</dbReference>
<dbReference type="InterPro" id="IPR032710">
    <property type="entry name" value="NTF2-like_dom_sf"/>
</dbReference>
<dbReference type="InterPro" id="IPR036138">
    <property type="entry name" value="PBP_dimer_sf"/>
</dbReference>
<dbReference type="InterPro" id="IPR012338">
    <property type="entry name" value="Beta-lactam/transpept-like"/>
</dbReference>
<dbReference type="GO" id="GO:0005886">
    <property type="term" value="C:plasma membrane"/>
    <property type="evidence" value="ECO:0007669"/>
    <property type="project" value="TreeGrafter"/>
</dbReference>
<dbReference type="Gene3D" id="3.10.450.100">
    <property type="entry name" value="NTF2-like, domain 1"/>
    <property type="match status" value="1"/>
</dbReference>
<feature type="domain" description="Penicillin-binding protein dimerisation" evidence="6">
    <location>
        <begin position="163"/>
        <end position="319"/>
    </location>
</feature>
<evidence type="ECO:0000256" key="1">
    <source>
        <dbReference type="ARBA" id="ARBA00004370"/>
    </source>
</evidence>
<dbReference type="Gene3D" id="3.30.1390.30">
    <property type="entry name" value="Penicillin-binding protein 2a, domain 3"/>
    <property type="match status" value="1"/>
</dbReference>
<feature type="domain" description="Penicillin-binding protein transpeptidase" evidence="5">
    <location>
        <begin position="358"/>
        <end position="656"/>
    </location>
</feature>
<evidence type="ECO:0000259" key="7">
    <source>
        <dbReference type="Pfam" id="PF05223"/>
    </source>
</evidence>
<proteinExistence type="inferred from homology"/>